<accession>A0AAV8X5I1</accession>
<keyword evidence="1" id="KW-0732">Signal</keyword>
<proteinExistence type="predicted"/>
<evidence type="ECO:0000313" key="3">
    <source>
        <dbReference type="EMBL" id="KAJ8933979.1"/>
    </source>
</evidence>
<sequence length="296" mass="34044">MKLLLLFVTMLFNYVYVYDLCSVPDNTCSERHHLNNCKVKSMNFDSRDCSQVTFAGNEKLKTNLGDISLQVQHDLAPQLFLNISFSDVIWKKAYIRLSDDNNKNQNVCKMYTVEKEARIPLNGDLYDACLWNTAKKLRAKTYLLEYKAENKQDSMYKKILFDMPNSNFYDGLPDAVEKILILFKPSSDKHNDVVNTLAKTVKHLTGIEVMLDPVNLSKIKPKNADKWCCDNLVLATHIIYITPPDIDDNNCELDCITYNFLKEETKKTVPEKDIIILNLPYSTKDIPPCSGELYTI</sequence>
<dbReference type="Proteomes" id="UP001162156">
    <property type="component" value="Unassembled WGS sequence"/>
</dbReference>
<keyword evidence="4" id="KW-1185">Reference proteome</keyword>
<reference evidence="3" key="1">
    <citation type="journal article" date="2023" name="Insect Mol. Biol.">
        <title>Genome sequencing provides insights into the evolution of gene families encoding plant cell wall-degrading enzymes in longhorned beetles.</title>
        <authorList>
            <person name="Shin N.R."/>
            <person name="Okamura Y."/>
            <person name="Kirsch R."/>
            <person name="Pauchet Y."/>
        </authorList>
    </citation>
    <scope>NUCLEOTIDE SEQUENCE</scope>
    <source>
        <strain evidence="3">RBIC_L_NR</strain>
    </source>
</reference>
<evidence type="ECO:0000259" key="2">
    <source>
        <dbReference type="Pfam" id="PF08357"/>
    </source>
</evidence>
<comment type="caution">
    <text evidence="3">The sequence shown here is derived from an EMBL/GenBank/DDBJ whole genome shotgun (WGS) entry which is preliminary data.</text>
</comment>
<protein>
    <recommendedName>
        <fullName evidence="2">SEFIR domain-containing protein</fullName>
    </recommendedName>
</protein>
<feature type="signal peptide" evidence="1">
    <location>
        <begin position="1"/>
        <end position="17"/>
    </location>
</feature>
<feature type="chain" id="PRO_5043687139" description="SEFIR domain-containing protein" evidence="1">
    <location>
        <begin position="18"/>
        <end position="296"/>
    </location>
</feature>
<dbReference type="AlphaFoldDB" id="A0AAV8X5I1"/>
<organism evidence="3 4">
    <name type="scientific">Rhamnusium bicolor</name>
    <dbReference type="NCBI Taxonomy" id="1586634"/>
    <lineage>
        <taxon>Eukaryota</taxon>
        <taxon>Metazoa</taxon>
        <taxon>Ecdysozoa</taxon>
        <taxon>Arthropoda</taxon>
        <taxon>Hexapoda</taxon>
        <taxon>Insecta</taxon>
        <taxon>Pterygota</taxon>
        <taxon>Neoptera</taxon>
        <taxon>Endopterygota</taxon>
        <taxon>Coleoptera</taxon>
        <taxon>Polyphaga</taxon>
        <taxon>Cucujiformia</taxon>
        <taxon>Chrysomeloidea</taxon>
        <taxon>Cerambycidae</taxon>
        <taxon>Lepturinae</taxon>
        <taxon>Rhagiini</taxon>
        <taxon>Rhamnusium</taxon>
    </lineage>
</organism>
<evidence type="ECO:0000256" key="1">
    <source>
        <dbReference type="SAM" id="SignalP"/>
    </source>
</evidence>
<dbReference type="InterPro" id="IPR013568">
    <property type="entry name" value="SEFIR_dom"/>
</dbReference>
<gene>
    <name evidence="3" type="ORF">NQ314_013659</name>
</gene>
<feature type="domain" description="SEFIR" evidence="2">
    <location>
        <begin position="178"/>
        <end position="246"/>
    </location>
</feature>
<dbReference type="EMBL" id="JANEYF010003797">
    <property type="protein sequence ID" value="KAJ8933979.1"/>
    <property type="molecule type" value="Genomic_DNA"/>
</dbReference>
<evidence type="ECO:0000313" key="4">
    <source>
        <dbReference type="Proteomes" id="UP001162156"/>
    </source>
</evidence>
<dbReference type="Pfam" id="PF08357">
    <property type="entry name" value="SEFIR"/>
    <property type="match status" value="1"/>
</dbReference>
<name>A0AAV8X5I1_9CUCU</name>